<organism evidence="1">
    <name type="scientific">viral metagenome</name>
    <dbReference type="NCBI Taxonomy" id="1070528"/>
    <lineage>
        <taxon>unclassified sequences</taxon>
        <taxon>metagenomes</taxon>
        <taxon>organismal metagenomes</taxon>
    </lineage>
</organism>
<gene>
    <name evidence="1" type="ORF">TM448A00065_0109</name>
</gene>
<proteinExistence type="predicted"/>
<sequence length="153" mass="16417">MKLALAFAILLASCGPVETAEKTWLIWPHGADGGGKWVERLSSGFNATPEWHTSGAVPLALWDNLPETPIAVTLVRIRVTATGTVSFTAYRHVDELGDFNLGSVSSSIDGSEKWITLPVWKYNNFTHSTLFGVKIVPSGAGPTTLHAVEISGK</sequence>
<reference evidence="1" key="1">
    <citation type="submission" date="2020-03" db="EMBL/GenBank/DDBJ databases">
        <title>The deep terrestrial virosphere.</title>
        <authorList>
            <person name="Holmfeldt K."/>
            <person name="Nilsson E."/>
            <person name="Simone D."/>
            <person name="Lopez-Fernandez M."/>
            <person name="Wu X."/>
            <person name="de Brujin I."/>
            <person name="Lundin D."/>
            <person name="Andersson A."/>
            <person name="Bertilsson S."/>
            <person name="Dopson M."/>
        </authorList>
    </citation>
    <scope>NUCLEOTIDE SEQUENCE</scope>
    <source>
        <strain evidence="1">TM448A00065</strain>
    </source>
</reference>
<dbReference type="EMBL" id="MT143972">
    <property type="protein sequence ID" value="QJA44063.1"/>
    <property type="molecule type" value="Genomic_DNA"/>
</dbReference>
<name>A0A6H1Z850_9ZZZZ</name>
<dbReference type="AlphaFoldDB" id="A0A6H1Z850"/>
<evidence type="ECO:0000313" key="1">
    <source>
        <dbReference type="EMBL" id="QJA44063.1"/>
    </source>
</evidence>
<protein>
    <submittedName>
        <fullName evidence="1">Uncharacterized protein</fullName>
    </submittedName>
</protein>
<accession>A0A6H1Z850</accession>